<dbReference type="InterPro" id="IPR050771">
    <property type="entry name" value="Alpha-ketoacid_DH_E1_comp"/>
</dbReference>
<dbReference type="InterPro" id="IPR029061">
    <property type="entry name" value="THDP-binding"/>
</dbReference>
<dbReference type="SUPFAM" id="SSF52518">
    <property type="entry name" value="Thiamin diphosphate-binding fold (THDP-binding)"/>
    <property type="match status" value="1"/>
</dbReference>
<gene>
    <name evidence="3" type="ORF">SAMN04488063_3582</name>
</gene>
<dbReference type="EMBL" id="FOOQ01000008">
    <property type="protein sequence ID" value="SFH01155.1"/>
    <property type="molecule type" value="Genomic_DNA"/>
</dbReference>
<dbReference type="CDD" id="cd02000">
    <property type="entry name" value="TPP_E1_PDC_ADC_BCADC"/>
    <property type="match status" value="1"/>
</dbReference>
<keyword evidence="4" id="KW-1185">Reference proteome</keyword>
<keyword evidence="3" id="KW-0670">Pyruvate</keyword>
<dbReference type="STRING" id="553467.SAMN04488063_3582"/>
<dbReference type="RefSeq" id="WP_092893927.1">
    <property type="nucleotide sequence ID" value="NZ_FOOQ01000008.1"/>
</dbReference>
<dbReference type="Proteomes" id="UP000198876">
    <property type="component" value="Unassembled WGS sequence"/>
</dbReference>
<dbReference type="GO" id="GO:0016624">
    <property type="term" value="F:oxidoreductase activity, acting on the aldehyde or oxo group of donors, disulfide as acceptor"/>
    <property type="evidence" value="ECO:0007669"/>
    <property type="project" value="InterPro"/>
</dbReference>
<protein>
    <submittedName>
        <fullName evidence="3">Pyruvate dehydrogenase E1 component alpha subunit</fullName>
    </submittedName>
</protein>
<sequence>MSVLQRDPQDMLRVLDEDGEPVGDVPDLSDEELVDMYREMRLARHFDTRAVSLQRQGRMGTYPPLSGQEGAQIGSAFALDEEDWMFPSYREHGAALHRGLPLKQTLLYWMGHEKGNLVPEDVNVFPVAVPIATQVLHATGAAWAKKLRGEDAAVLAYFGDGATSEGDFHEGLNFAGVFDTPNVFFCNNNQWAISVPRERQTASKTIAQKAAAYGFEGVQVDGMDPLAVYAATRAAVEKAKDPAEGELRPTLIEAVQYRFGAHTTADDPSVYRDDEEVAEWRKKDPIPRLERFLRETGRLDGESVESIESQVEDRVATAIAEAESEPRPEPEEMFAHLYEDLPPELETQMAEFEALYERHGDDAFLRE</sequence>
<dbReference type="PANTHER" id="PTHR43380">
    <property type="entry name" value="2-OXOISOVALERATE DEHYDROGENASE SUBUNIT ALPHA, MITOCHONDRIAL"/>
    <property type="match status" value="1"/>
</dbReference>
<dbReference type="PANTHER" id="PTHR43380:SF1">
    <property type="entry name" value="2-OXOISOVALERATE DEHYDROGENASE SUBUNIT ALPHA, MITOCHONDRIAL"/>
    <property type="match status" value="1"/>
</dbReference>
<evidence type="ECO:0000256" key="1">
    <source>
        <dbReference type="ARBA" id="ARBA00023002"/>
    </source>
</evidence>
<evidence type="ECO:0000313" key="4">
    <source>
        <dbReference type="Proteomes" id="UP000198876"/>
    </source>
</evidence>
<name>A0A1I2WIJ6_9EURY</name>
<dbReference type="OrthoDB" id="25266at2157"/>
<organism evidence="3 4">
    <name type="scientific">Halopelagius inordinatus</name>
    <dbReference type="NCBI Taxonomy" id="553467"/>
    <lineage>
        <taxon>Archaea</taxon>
        <taxon>Methanobacteriati</taxon>
        <taxon>Methanobacteriota</taxon>
        <taxon>Stenosarchaea group</taxon>
        <taxon>Halobacteria</taxon>
        <taxon>Halobacteriales</taxon>
        <taxon>Haloferacaceae</taxon>
    </lineage>
</organism>
<proteinExistence type="predicted"/>
<dbReference type="InterPro" id="IPR001017">
    <property type="entry name" value="DH_E1"/>
</dbReference>
<evidence type="ECO:0000259" key="2">
    <source>
        <dbReference type="Pfam" id="PF00676"/>
    </source>
</evidence>
<dbReference type="GO" id="GO:0044272">
    <property type="term" value="P:sulfur compound biosynthetic process"/>
    <property type="evidence" value="ECO:0007669"/>
    <property type="project" value="UniProtKB-ARBA"/>
</dbReference>
<accession>A0A1I2WIJ6</accession>
<dbReference type="Pfam" id="PF00676">
    <property type="entry name" value="E1_dh"/>
    <property type="match status" value="1"/>
</dbReference>
<evidence type="ECO:0000313" key="3">
    <source>
        <dbReference type="EMBL" id="SFH01155.1"/>
    </source>
</evidence>
<dbReference type="GO" id="GO:0009083">
    <property type="term" value="P:branched-chain amino acid catabolic process"/>
    <property type="evidence" value="ECO:0007669"/>
    <property type="project" value="TreeGrafter"/>
</dbReference>
<dbReference type="Gene3D" id="3.40.50.970">
    <property type="match status" value="1"/>
</dbReference>
<reference evidence="4" key="1">
    <citation type="submission" date="2016-10" db="EMBL/GenBank/DDBJ databases">
        <authorList>
            <person name="Varghese N."/>
            <person name="Submissions S."/>
        </authorList>
    </citation>
    <scope>NUCLEOTIDE SEQUENCE [LARGE SCALE GENOMIC DNA]</scope>
    <source>
        <strain evidence="4">CGMCC 1.7739</strain>
    </source>
</reference>
<feature type="domain" description="Dehydrogenase E1 component" evidence="2">
    <location>
        <begin position="37"/>
        <end position="331"/>
    </location>
</feature>
<dbReference type="NCBIfam" id="TIGR03181">
    <property type="entry name" value="PDH_E1_alph_x"/>
    <property type="match status" value="1"/>
</dbReference>
<dbReference type="InterPro" id="IPR017596">
    <property type="entry name" value="PdhA/BkdA"/>
</dbReference>
<dbReference type="AlphaFoldDB" id="A0A1I2WIJ6"/>
<keyword evidence="1" id="KW-0560">Oxidoreductase</keyword>